<evidence type="ECO:0000256" key="4">
    <source>
        <dbReference type="ARBA" id="ARBA00023163"/>
    </source>
</evidence>
<dbReference type="AlphaFoldDB" id="A0A6G4X0K4"/>
<reference evidence="7 8" key="1">
    <citation type="submission" date="2020-02" db="EMBL/GenBank/DDBJ databases">
        <title>Whole-genome analyses of novel actinobacteria.</title>
        <authorList>
            <person name="Sahin N."/>
            <person name="Tatar D."/>
        </authorList>
    </citation>
    <scope>NUCLEOTIDE SEQUENCE [LARGE SCALE GENOMIC DNA]</scope>
    <source>
        <strain evidence="7 8">SB3404</strain>
    </source>
</reference>
<dbReference type="Pfam" id="PF02909">
    <property type="entry name" value="TetR_C_1"/>
    <property type="match status" value="1"/>
</dbReference>
<dbReference type="GO" id="GO:0000976">
    <property type="term" value="F:transcription cis-regulatory region binding"/>
    <property type="evidence" value="ECO:0007669"/>
    <property type="project" value="TreeGrafter"/>
</dbReference>
<keyword evidence="1" id="KW-0678">Repressor</keyword>
<dbReference type="Pfam" id="PF00440">
    <property type="entry name" value="TetR_N"/>
    <property type="match status" value="1"/>
</dbReference>
<evidence type="ECO:0000256" key="5">
    <source>
        <dbReference type="PROSITE-ProRule" id="PRU00335"/>
    </source>
</evidence>
<accession>A0A6G4X0K4</accession>
<evidence type="ECO:0000313" key="7">
    <source>
        <dbReference type="EMBL" id="NGO70918.1"/>
    </source>
</evidence>
<evidence type="ECO:0000313" key="8">
    <source>
        <dbReference type="Proteomes" id="UP000477722"/>
    </source>
</evidence>
<dbReference type="InterPro" id="IPR050109">
    <property type="entry name" value="HTH-type_TetR-like_transc_reg"/>
</dbReference>
<dbReference type="InterPro" id="IPR009057">
    <property type="entry name" value="Homeodomain-like_sf"/>
</dbReference>
<dbReference type="GO" id="GO:0046677">
    <property type="term" value="P:response to antibiotic"/>
    <property type="evidence" value="ECO:0007669"/>
    <property type="project" value="InterPro"/>
</dbReference>
<dbReference type="PROSITE" id="PS50977">
    <property type="entry name" value="HTH_TETR_2"/>
    <property type="match status" value="1"/>
</dbReference>
<dbReference type="GO" id="GO:0045892">
    <property type="term" value="P:negative regulation of DNA-templated transcription"/>
    <property type="evidence" value="ECO:0007669"/>
    <property type="project" value="InterPro"/>
</dbReference>
<comment type="caution">
    <text evidence="7">The sequence shown here is derived from an EMBL/GenBank/DDBJ whole genome shotgun (WGS) entry which is preliminary data.</text>
</comment>
<dbReference type="SUPFAM" id="SSF48498">
    <property type="entry name" value="Tetracyclin repressor-like, C-terminal domain"/>
    <property type="match status" value="1"/>
</dbReference>
<dbReference type="GO" id="GO:0003700">
    <property type="term" value="F:DNA-binding transcription factor activity"/>
    <property type="evidence" value="ECO:0007669"/>
    <property type="project" value="TreeGrafter"/>
</dbReference>
<dbReference type="Gene3D" id="1.10.357.10">
    <property type="entry name" value="Tetracycline Repressor, domain 2"/>
    <property type="match status" value="1"/>
</dbReference>
<feature type="DNA-binding region" description="H-T-H motif" evidence="5">
    <location>
        <begin position="36"/>
        <end position="55"/>
    </location>
</feature>
<dbReference type="InterPro" id="IPR003012">
    <property type="entry name" value="Tet_transcr_reg_TetR"/>
</dbReference>
<keyword evidence="3 5" id="KW-0238">DNA-binding</keyword>
<protein>
    <submittedName>
        <fullName evidence="7">TetR/AcrR family transcriptional regulator</fullName>
    </submittedName>
</protein>
<evidence type="ECO:0000259" key="6">
    <source>
        <dbReference type="PROSITE" id="PS50977"/>
    </source>
</evidence>
<dbReference type="InterPro" id="IPR036271">
    <property type="entry name" value="Tet_transcr_reg_TetR-rel_C_sf"/>
</dbReference>
<keyword evidence="2" id="KW-0805">Transcription regulation</keyword>
<dbReference type="SUPFAM" id="SSF46689">
    <property type="entry name" value="Homeodomain-like"/>
    <property type="match status" value="1"/>
</dbReference>
<evidence type="ECO:0000256" key="3">
    <source>
        <dbReference type="ARBA" id="ARBA00023125"/>
    </source>
</evidence>
<dbReference type="PANTHER" id="PTHR30055">
    <property type="entry name" value="HTH-TYPE TRANSCRIPTIONAL REGULATOR RUTR"/>
    <property type="match status" value="1"/>
</dbReference>
<dbReference type="InterPro" id="IPR001647">
    <property type="entry name" value="HTH_TetR"/>
</dbReference>
<dbReference type="PANTHER" id="PTHR30055:SF151">
    <property type="entry name" value="TRANSCRIPTIONAL REGULATORY PROTEIN"/>
    <property type="match status" value="1"/>
</dbReference>
<dbReference type="Proteomes" id="UP000477722">
    <property type="component" value="Unassembled WGS sequence"/>
</dbReference>
<keyword evidence="4" id="KW-0804">Transcription</keyword>
<sequence length="233" mass="25473">MPRRTAPQQPRETLTRQRVLRAAVELADTGGLETLSMRKLGEAVGVEAMSLYNHVAHKEDLLDGMVDLVFGEVDLPEPDDGWRQAMRQRALSLRLVLSRHRWAIELMESRSTPGPATLRHHDAVLGCLRQGGFSLALAAHAVSVLDSYIYGFALQEKTLPFDTPDETAELAESIVSGFGEGEYPYLAEIATAHVMRPGYAYGDEFAFGLDLILDGLGRLDGLDGLDGLQRAAG</sequence>
<dbReference type="EMBL" id="JAAKZZ010000244">
    <property type="protein sequence ID" value="NGO70918.1"/>
    <property type="molecule type" value="Genomic_DNA"/>
</dbReference>
<feature type="domain" description="HTH tetR-type" evidence="6">
    <location>
        <begin position="13"/>
        <end position="73"/>
    </location>
</feature>
<dbReference type="InterPro" id="IPR004111">
    <property type="entry name" value="Repressor_TetR_C"/>
</dbReference>
<proteinExistence type="predicted"/>
<dbReference type="PRINTS" id="PR00400">
    <property type="entry name" value="TETREPRESSOR"/>
</dbReference>
<organism evidence="7 8">
    <name type="scientific">Streptomyces boncukensis</name>
    <dbReference type="NCBI Taxonomy" id="2711219"/>
    <lineage>
        <taxon>Bacteria</taxon>
        <taxon>Bacillati</taxon>
        <taxon>Actinomycetota</taxon>
        <taxon>Actinomycetes</taxon>
        <taxon>Kitasatosporales</taxon>
        <taxon>Streptomycetaceae</taxon>
        <taxon>Streptomyces</taxon>
    </lineage>
</organism>
<evidence type="ECO:0000256" key="2">
    <source>
        <dbReference type="ARBA" id="ARBA00023015"/>
    </source>
</evidence>
<dbReference type="RefSeq" id="WP_165300566.1">
    <property type="nucleotide sequence ID" value="NZ_JAAKZZ010000244.1"/>
</dbReference>
<keyword evidence="8" id="KW-1185">Reference proteome</keyword>
<evidence type="ECO:0000256" key="1">
    <source>
        <dbReference type="ARBA" id="ARBA00022491"/>
    </source>
</evidence>
<gene>
    <name evidence="7" type="ORF">G5C65_21675</name>
</gene>
<dbReference type="Gene3D" id="1.10.10.60">
    <property type="entry name" value="Homeodomain-like"/>
    <property type="match status" value="1"/>
</dbReference>
<name>A0A6G4X0K4_9ACTN</name>